<dbReference type="AlphaFoldDB" id="A0A6M7WN83"/>
<reference evidence="5 6" key="1">
    <citation type="submission" date="2018-10" db="EMBL/GenBank/DDBJ databases">
        <authorList>
            <person name="Perry B.J."/>
            <person name="Sullivan J.T."/>
            <person name="Murphy R.J.T."/>
            <person name="Ramsay J.P."/>
            <person name="Ronson C.W."/>
        </authorList>
    </citation>
    <scope>NUCLEOTIDE SEQUENCE [LARGE SCALE GENOMIC DNA]</scope>
    <source>
        <strain evidence="5 6">R88b</strain>
    </source>
</reference>
<organism evidence="5 6">
    <name type="scientific">Mesorhizobium loti R88b</name>
    <dbReference type="NCBI Taxonomy" id="935548"/>
    <lineage>
        <taxon>Bacteria</taxon>
        <taxon>Pseudomonadati</taxon>
        <taxon>Pseudomonadota</taxon>
        <taxon>Alphaproteobacteria</taxon>
        <taxon>Hyphomicrobiales</taxon>
        <taxon>Phyllobacteriaceae</taxon>
        <taxon>Mesorhizobium</taxon>
    </lineage>
</organism>
<sequence length="255" mass="27454">MGFLPFNSSLTLQICTRGRSLPPASTDSASLAARSIAAVALLSVTRTPSFVAGKIANSLKLTTSIRWTGTAVHRRGRGQHRRDRPSSPISCRRDRSPGTARSPWRASPSTSWPSAGAARSTIKQLRKITHIATIPRSSRSTFEDDQIKQRALSNLGPGLAVGLSLPDHGTLDPVMAYKAESGDQSADEYALRDRLSHQFERITIDGDTVAFFEGGKPLEACYAGDGCEILTSKKGNRMGVKFRFGVALASSHLFG</sequence>
<evidence type="ECO:0000313" key="6">
    <source>
        <dbReference type="Proteomes" id="UP000503017"/>
    </source>
</evidence>
<evidence type="ECO:0000256" key="2">
    <source>
        <dbReference type="ARBA" id="ARBA00022833"/>
    </source>
</evidence>
<dbReference type="SUPFAM" id="SSF50814">
    <property type="entry name" value="Lipocalins"/>
    <property type="match status" value="1"/>
</dbReference>
<protein>
    <submittedName>
        <fullName evidence="5">ZinT family metal-binding protein</fullName>
    </submittedName>
</protein>
<evidence type="ECO:0000256" key="1">
    <source>
        <dbReference type="ARBA" id="ARBA00022729"/>
    </source>
</evidence>
<evidence type="ECO:0000313" key="5">
    <source>
        <dbReference type="EMBL" id="QKD05600.1"/>
    </source>
</evidence>
<proteinExistence type="predicted"/>
<dbReference type="GO" id="GO:0008270">
    <property type="term" value="F:zinc ion binding"/>
    <property type="evidence" value="ECO:0007669"/>
    <property type="project" value="InterPro"/>
</dbReference>
<evidence type="ECO:0000256" key="3">
    <source>
        <dbReference type="SAM" id="MobiDB-lite"/>
    </source>
</evidence>
<feature type="compositionally biased region" description="Basic residues" evidence="3">
    <location>
        <begin position="72"/>
        <end position="83"/>
    </location>
</feature>
<dbReference type="InterPro" id="IPR012674">
    <property type="entry name" value="Calycin"/>
</dbReference>
<feature type="domain" description="ZinT" evidence="4">
    <location>
        <begin position="139"/>
        <end position="247"/>
    </location>
</feature>
<gene>
    <name evidence="5" type="ORF">EB235_32335</name>
</gene>
<evidence type="ECO:0000259" key="4">
    <source>
        <dbReference type="Pfam" id="PF09223"/>
    </source>
</evidence>
<keyword evidence="2" id="KW-0862">Zinc</keyword>
<feature type="region of interest" description="Disordered" evidence="3">
    <location>
        <begin position="70"/>
        <end position="118"/>
    </location>
</feature>
<dbReference type="EMBL" id="CP033367">
    <property type="protein sequence ID" value="QKD05600.1"/>
    <property type="molecule type" value="Genomic_DNA"/>
</dbReference>
<dbReference type="InterPro" id="IPR015304">
    <property type="entry name" value="ZinT_dom"/>
</dbReference>
<keyword evidence="1" id="KW-0732">Signal</keyword>
<name>A0A6M7WN83_RHILI</name>
<dbReference type="Proteomes" id="UP000503017">
    <property type="component" value="Chromosome"/>
</dbReference>
<dbReference type="Gene3D" id="2.40.128.20">
    <property type="match status" value="1"/>
</dbReference>
<dbReference type="Pfam" id="PF09223">
    <property type="entry name" value="ZinT"/>
    <property type="match status" value="1"/>
</dbReference>
<accession>A0A6M7WN83</accession>